<dbReference type="Proteomes" id="UP000239899">
    <property type="component" value="Unassembled WGS sequence"/>
</dbReference>
<evidence type="ECO:0000313" key="3">
    <source>
        <dbReference type="EMBL" id="PRW61136.1"/>
    </source>
</evidence>
<evidence type="ECO:0000259" key="2">
    <source>
        <dbReference type="Pfam" id="PF12706"/>
    </source>
</evidence>
<name>A0A2P6U498_CHLSO</name>
<dbReference type="AlphaFoldDB" id="A0A2P6U498"/>
<feature type="binding site" evidence="1">
    <location>
        <position position="292"/>
    </location>
    <ligand>
        <name>an N-acyl-1,2-diacyl-sn-glycero-3-phosphoethanolamine</name>
        <dbReference type="ChEBI" id="CHEBI:62537"/>
    </ligand>
</feature>
<dbReference type="InterPro" id="IPR036866">
    <property type="entry name" value="RibonucZ/Hydroxyglut_hydro"/>
</dbReference>
<protein>
    <submittedName>
        <fullName evidence="3">N-acyl-phosphatidylethanolamine-hydrolyzing phospholipase D</fullName>
    </submittedName>
</protein>
<accession>A0A2P6U498</accession>
<dbReference type="GO" id="GO:0005737">
    <property type="term" value="C:cytoplasm"/>
    <property type="evidence" value="ECO:0007669"/>
    <property type="project" value="TreeGrafter"/>
</dbReference>
<gene>
    <name evidence="3" type="ORF">C2E21_0570</name>
</gene>
<dbReference type="GO" id="GO:0070290">
    <property type="term" value="F:N-acylphosphatidylethanolamine-specific phospholipase D activity"/>
    <property type="evidence" value="ECO:0007669"/>
    <property type="project" value="InterPro"/>
</dbReference>
<comment type="caution">
    <text evidence="3">The sequence shown here is derived from an EMBL/GenBank/DDBJ whole genome shotgun (WGS) entry which is preliminary data.</text>
</comment>
<dbReference type="Pfam" id="PF12706">
    <property type="entry name" value="Lactamase_B_2"/>
    <property type="match status" value="1"/>
</dbReference>
<dbReference type="SUPFAM" id="SSF56281">
    <property type="entry name" value="Metallo-hydrolase/oxidoreductase"/>
    <property type="match status" value="1"/>
</dbReference>
<dbReference type="STRING" id="3076.A0A2P6U498"/>
<keyword evidence="4" id="KW-1185">Reference proteome</keyword>
<dbReference type="GO" id="GO:0008270">
    <property type="term" value="F:zinc ion binding"/>
    <property type="evidence" value="ECO:0007669"/>
    <property type="project" value="InterPro"/>
</dbReference>
<dbReference type="InterPro" id="IPR001279">
    <property type="entry name" value="Metallo-B-lactamas"/>
</dbReference>
<dbReference type="PANTHER" id="PTHR15032:SF4">
    <property type="entry name" value="N-ACYL-PHOSPHATIDYLETHANOLAMINE-HYDROLYZING PHOSPHOLIPASE D"/>
    <property type="match status" value="1"/>
</dbReference>
<dbReference type="InterPro" id="IPR024884">
    <property type="entry name" value="NAPE-PLD"/>
</dbReference>
<dbReference type="EMBL" id="LHPG02000001">
    <property type="protein sequence ID" value="PRW61136.1"/>
    <property type="molecule type" value="Genomic_DNA"/>
</dbReference>
<feature type="domain" description="Metallo-beta-lactamase" evidence="2">
    <location>
        <begin position="114"/>
        <end position="314"/>
    </location>
</feature>
<organism evidence="3 4">
    <name type="scientific">Chlorella sorokiniana</name>
    <name type="common">Freshwater green alga</name>
    <dbReference type="NCBI Taxonomy" id="3076"/>
    <lineage>
        <taxon>Eukaryota</taxon>
        <taxon>Viridiplantae</taxon>
        <taxon>Chlorophyta</taxon>
        <taxon>core chlorophytes</taxon>
        <taxon>Trebouxiophyceae</taxon>
        <taxon>Chlorellales</taxon>
        <taxon>Chlorellaceae</taxon>
        <taxon>Chlorella clade</taxon>
        <taxon>Chlorella</taxon>
    </lineage>
</organism>
<proteinExistence type="predicted"/>
<reference evidence="3 4" key="1">
    <citation type="journal article" date="2018" name="Plant J.">
        <title>Genome sequences of Chlorella sorokiniana UTEX 1602 and Micractinium conductrix SAG 241.80: implications to maltose excretion by a green alga.</title>
        <authorList>
            <person name="Arriola M.B."/>
            <person name="Velmurugan N."/>
            <person name="Zhang Y."/>
            <person name="Plunkett M.H."/>
            <person name="Hondzo H."/>
            <person name="Barney B.M."/>
        </authorList>
    </citation>
    <scope>NUCLEOTIDE SEQUENCE [LARGE SCALE GENOMIC DNA]</scope>
    <source>
        <strain evidence="4">UTEX 1602</strain>
    </source>
</reference>
<dbReference type="PIRSF" id="PIRSF038896">
    <property type="entry name" value="NAPE-PLD"/>
    <property type="match status" value="1"/>
</dbReference>
<dbReference type="Gene3D" id="3.60.15.10">
    <property type="entry name" value="Ribonuclease Z/Hydroxyacylglutathione hydrolase-like"/>
    <property type="match status" value="1"/>
</dbReference>
<dbReference type="OrthoDB" id="332863at2759"/>
<dbReference type="CDD" id="cd16283">
    <property type="entry name" value="RomA-like_MBL-fold"/>
    <property type="match status" value="1"/>
</dbReference>
<evidence type="ECO:0000256" key="1">
    <source>
        <dbReference type="PIRSR" id="PIRSR038896-50"/>
    </source>
</evidence>
<sequence length="375" mass="42205">MDTHKLPNIVEAALPPHHRATVTWWDGRFHNPWDTWQERSFSDVLKWNRERRKAGVPTDGWLIGNHSPTPADFAAAFPNEQVDFEALASPPGDAVQATWVGHSTLLVQLEGLTLLTDPIFSERCSPVQWMGPKRVVPPAFTIDDPRLPKVDAVLLSHNHYDHLDKGSVLALNKRFGESLRWYVPLGLASWFHRRGVRNVVELDWWQEATHPGSSVRVVLTPAQHWSMRTPWTRKASLWGSFAVLGQQRRFWFAGDTGMAPVFKEIGQRLGPFDLAAIPIGAYEPRWFMQPQHIDPAEAVQVHKDVRAQQSIACHLATFCLTDEALDEPAQVLVQEAAKAQLGPDEFVAVRHGATLRTAGGSMRNQPQRLPVQKQA</sequence>
<evidence type="ECO:0000313" key="4">
    <source>
        <dbReference type="Proteomes" id="UP000239899"/>
    </source>
</evidence>
<dbReference type="PANTHER" id="PTHR15032">
    <property type="entry name" value="N-ACYL-PHOSPHATIDYLETHANOLAMINE-HYDROLYZING PHOSPHOLIPASE D"/>
    <property type="match status" value="1"/>
</dbReference>
<feature type="binding site" evidence="1">
    <location>
        <position position="160"/>
    </location>
    <ligand>
        <name>an N-acyl-1,2-diacyl-sn-glycero-3-phosphoethanolamine</name>
        <dbReference type="ChEBI" id="CHEBI:62537"/>
    </ligand>
</feature>